<dbReference type="InterPro" id="IPR024523">
    <property type="entry name" value="DUF3793"/>
</dbReference>
<keyword evidence="2" id="KW-1185">Reference proteome</keyword>
<evidence type="ECO:0000313" key="2">
    <source>
        <dbReference type="Proteomes" id="UP000261011"/>
    </source>
</evidence>
<dbReference type="Proteomes" id="UP000261011">
    <property type="component" value="Unassembled WGS sequence"/>
</dbReference>
<proteinExistence type="predicted"/>
<reference evidence="1 2" key="1">
    <citation type="submission" date="2018-08" db="EMBL/GenBank/DDBJ databases">
        <title>A genome reference for cultivated species of the human gut microbiota.</title>
        <authorList>
            <person name="Zou Y."/>
            <person name="Xue W."/>
            <person name="Luo G."/>
        </authorList>
    </citation>
    <scope>NUCLEOTIDE SEQUENCE [LARGE SCALE GENOMIC DNA]</scope>
    <source>
        <strain evidence="1 2">OF01-3</strain>
    </source>
</reference>
<dbReference type="EMBL" id="QVEU01000004">
    <property type="protein sequence ID" value="RGB75893.1"/>
    <property type="molecule type" value="Genomic_DNA"/>
</dbReference>
<dbReference type="OrthoDB" id="5393676at2"/>
<dbReference type="Pfam" id="PF12672">
    <property type="entry name" value="DUF3793"/>
    <property type="match status" value="1"/>
</dbReference>
<dbReference type="RefSeq" id="WP_117521836.1">
    <property type="nucleotide sequence ID" value="NZ_AP031484.1"/>
</dbReference>
<evidence type="ECO:0000313" key="1">
    <source>
        <dbReference type="EMBL" id="RGB75893.1"/>
    </source>
</evidence>
<name>A0A3E2TIV8_9FIRM</name>
<accession>A0A3E2TIV8</accession>
<protein>
    <submittedName>
        <fullName evidence="1">DUF3793 family protein</fullName>
    </submittedName>
</protein>
<gene>
    <name evidence="1" type="ORF">DXA39_06115</name>
</gene>
<comment type="caution">
    <text evidence="1">The sequence shown here is derived from an EMBL/GenBank/DDBJ whole genome shotgun (WGS) entry which is preliminary data.</text>
</comment>
<dbReference type="AlphaFoldDB" id="A0A3E2TIV8"/>
<organism evidence="1 2">
    <name type="scientific">Anaerococcus nagyae</name>
    <dbReference type="NCBI Taxonomy" id="1755241"/>
    <lineage>
        <taxon>Bacteria</taxon>
        <taxon>Bacillati</taxon>
        <taxon>Bacillota</taxon>
        <taxon>Tissierellia</taxon>
        <taxon>Tissierellales</taxon>
        <taxon>Peptoniphilaceae</taxon>
        <taxon>Anaerococcus</taxon>
    </lineage>
</organism>
<sequence length="182" mass="21555">MGEELLALYCSQVLGNIKPSNLFTIYNKYCNLDKMVRIWNDNFNKYDIYFTIISIRENSSSILCYRKNLLSDCIRSNNTKCLLNTYGYETDSIETCIHCLKKRLAQNEFPHEIGLLLGYPFEDVIGFIENEGRNYLYSGYWKVYKNKEEKCKLFNLYNQTRLKYLAAKESHIDILKLIKESR</sequence>